<dbReference type="EMBL" id="KN838563">
    <property type="protein sequence ID" value="KIK05080.1"/>
    <property type="molecule type" value="Genomic_DNA"/>
</dbReference>
<protein>
    <submittedName>
        <fullName evidence="1">Uncharacterized protein</fullName>
    </submittedName>
</protein>
<sequence length="81" mass="9376">RGWRNVEFTYRVPKRIKAQVLNPPKSNMFFPPSYVFLRRNHGLNQGGTARTIRKVNPSHHPVRKGLCGRSHQTLVTILGER</sequence>
<evidence type="ECO:0000313" key="2">
    <source>
        <dbReference type="Proteomes" id="UP000054477"/>
    </source>
</evidence>
<feature type="non-terminal residue" evidence="1">
    <location>
        <position position="1"/>
    </location>
</feature>
<accession>A0A0C9WZ69</accession>
<organism evidence="1 2">
    <name type="scientific">Laccaria amethystina LaAM-08-1</name>
    <dbReference type="NCBI Taxonomy" id="1095629"/>
    <lineage>
        <taxon>Eukaryota</taxon>
        <taxon>Fungi</taxon>
        <taxon>Dikarya</taxon>
        <taxon>Basidiomycota</taxon>
        <taxon>Agaricomycotina</taxon>
        <taxon>Agaricomycetes</taxon>
        <taxon>Agaricomycetidae</taxon>
        <taxon>Agaricales</taxon>
        <taxon>Agaricineae</taxon>
        <taxon>Hydnangiaceae</taxon>
        <taxon>Laccaria</taxon>
    </lineage>
</organism>
<proteinExistence type="predicted"/>
<dbReference type="AlphaFoldDB" id="A0A0C9WZ69"/>
<gene>
    <name evidence="1" type="ORF">K443DRAFT_91922</name>
</gene>
<name>A0A0C9WZ69_9AGAR</name>
<reference evidence="2" key="2">
    <citation type="submission" date="2015-01" db="EMBL/GenBank/DDBJ databases">
        <title>Evolutionary Origins and Diversification of the Mycorrhizal Mutualists.</title>
        <authorList>
            <consortium name="DOE Joint Genome Institute"/>
            <consortium name="Mycorrhizal Genomics Consortium"/>
            <person name="Kohler A."/>
            <person name="Kuo A."/>
            <person name="Nagy L.G."/>
            <person name="Floudas D."/>
            <person name="Copeland A."/>
            <person name="Barry K.W."/>
            <person name="Cichocki N."/>
            <person name="Veneault-Fourrey C."/>
            <person name="LaButti K."/>
            <person name="Lindquist E.A."/>
            <person name="Lipzen A."/>
            <person name="Lundell T."/>
            <person name="Morin E."/>
            <person name="Murat C."/>
            <person name="Riley R."/>
            <person name="Ohm R."/>
            <person name="Sun H."/>
            <person name="Tunlid A."/>
            <person name="Henrissat B."/>
            <person name="Grigoriev I.V."/>
            <person name="Hibbett D.S."/>
            <person name="Martin F."/>
        </authorList>
    </citation>
    <scope>NUCLEOTIDE SEQUENCE [LARGE SCALE GENOMIC DNA]</scope>
    <source>
        <strain evidence="2">LaAM-08-1</strain>
    </source>
</reference>
<keyword evidence="2" id="KW-1185">Reference proteome</keyword>
<dbReference type="HOGENOM" id="CLU_2580289_0_0_1"/>
<reference evidence="1 2" key="1">
    <citation type="submission" date="2014-04" db="EMBL/GenBank/DDBJ databases">
        <authorList>
            <consortium name="DOE Joint Genome Institute"/>
            <person name="Kuo A."/>
            <person name="Kohler A."/>
            <person name="Nagy L.G."/>
            <person name="Floudas D."/>
            <person name="Copeland A."/>
            <person name="Barry K.W."/>
            <person name="Cichocki N."/>
            <person name="Veneault-Fourrey C."/>
            <person name="LaButti K."/>
            <person name="Lindquist E.A."/>
            <person name="Lipzen A."/>
            <person name="Lundell T."/>
            <person name="Morin E."/>
            <person name="Murat C."/>
            <person name="Sun H."/>
            <person name="Tunlid A."/>
            <person name="Henrissat B."/>
            <person name="Grigoriev I.V."/>
            <person name="Hibbett D.S."/>
            <person name="Martin F."/>
            <person name="Nordberg H.P."/>
            <person name="Cantor M.N."/>
            <person name="Hua S.X."/>
        </authorList>
    </citation>
    <scope>NUCLEOTIDE SEQUENCE [LARGE SCALE GENOMIC DNA]</scope>
    <source>
        <strain evidence="1 2">LaAM-08-1</strain>
    </source>
</reference>
<evidence type="ECO:0000313" key="1">
    <source>
        <dbReference type="EMBL" id="KIK05080.1"/>
    </source>
</evidence>
<dbReference type="Proteomes" id="UP000054477">
    <property type="component" value="Unassembled WGS sequence"/>
</dbReference>